<feature type="transmembrane region" description="Helical" evidence="1">
    <location>
        <begin position="372"/>
        <end position="393"/>
    </location>
</feature>
<sequence length="520" mass="53620">MVAHVLRLRLAMMLGALRGDRDHVLRRIVGLFVLVAGTVFAAVNVTALADADGVTTAVVTVLAGSAVTLGFAVAPPVTASTDPLDPRRFAVVGPEPRPLAATLLLAGFLSVPVFVVVVLAISLATAWTAHGAPIGLSVLAIVLGTTTCVLLARVSMALGTLVRRPRQSRELLGIYLVAVLVVVVPVGIFLGSLEWRGVVPSQLVVAADVLAWTPIGAAWSIALAPSAGAAWGSVAVALATVALLASAWFALVRVLLTTTPRPVTVRERAGLGWFALLPGTPGGAVAARSLSYWFRDRRYVVNVVVVPIAAVLTTLPLIVAGVPVELAVLLPAPIIALFLGWLPHNDLAYDSTALWMHIASGVRGLSDRVGRLVPVVLIALPLLAIAIPLAIAVHGRWAFAPALVGVCAALFLSGLGLSSIASVVAPYAVSRPGDSPFQQPQRTGSGGVMAQGLVMAGAVLAASPALWFAWEALPSDTADAFPALWAGLGAGVLVLLVGLVVGAAQFERRGTRLMEFAEAT</sequence>
<dbReference type="AlphaFoldDB" id="A0A3S3P5Z1"/>
<accession>A0A3S3P5Z1</accession>
<organism evidence="2 3">
    <name type="scientific">Microbacterium enclense</name>
    <dbReference type="NCBI Taxonomy" id="993073"/>
    <lineage>
        <taxon>Bacteria</taxon>
        <taxon>Bacillati</taxon>
        <taxon>Actinomycetota</taxon>
        <taxon>Actinomycetes</taxon>
        <taxon>Micrococcales</taxon>
        <taxon>Microbacteriaceae</taxon>
        <taxon>Microbacterium</taxon>
    </lineage>
</organism>
<gene>
    <name evidence="2" type="ORF">D8Y23_05990</name>
</gene>
<evidence type="ECO:0000313" key="3">
    <source>
        <dbReference type="Proteomes" id="UP000285970"/>
    </source>
</evidence>
<feature type="transmembrane region" description="Helical" evidence="1">
    <location>
        <begin position="172"/>
        <end position="191"/>
    </location>
</feature>
<proteinExistence type="predicted"/>
<feature type="transmembrane region" description="Helical" evidence="1">
    <location>
        <begin position="99"/>
        <end position="127"/>
    </location>
</feature>
<feature type="transmembrane region" description="Helical" evidence="1">
    <location>
        <begin position="55"/>
        <end position="78"/>
    </location>
</feature>
<feature type="transmembrane region" description="Helical" evidence="1">
    <location>
        <begin position="203"/>
        <end position="222"/>
    </location>
</feature>
<dbReference type="OrthoDB" id="3261041at2"/>
<feature type="transmembrane region" description="Helical" evidence="1">
    <location>
        <begin position="271"/>
        <end position="287"/>
    </location>
</feature>
<feature type="transmembrane region" description="Helical" evidence="1">
    <location>
        <begin position="28"/>
        <end position="49"/>
    </location>
</feature>
<dbReference type="RefSeq" id="WP_128217248.1">
    <property type="nucleotide sequence ID" value="NZ_JALXTR010000017.1"/>
</dbReference>
<dbReference type="EMBL" id="RBZY01000016">
    <property type="protein sequence ID" value="RWR20369.1"/>
    <property type="molecule type" value="Genomic_DNA"/>
</dbReference>
<keyword evidence="1" id="KW-0472">Membrane</keyword>
<feature type="transmembrane region" description="Helical" evidence="1">
    <location>
        <begin position="133"/>
        <end position="152"/>
    </location>
</feature>
<name>A0A3S3P5Z1_9MICO</name>
<reference evidence="2 3" key="1">
    <citation type="journal article" date="2018" name="Front. Microbiol.">
        <title>Novel Insights Into Bacterial Dimethylsulfoniopropionate Catabolism in the East China Sea.</title>
        <authorList>
            <person name="Liu J."/>
            <person name="Liu J."/>
            <person name="Zhang S.H."/>
            <person name="Liang J."/>
            <person name="Lin H."/>
            <person name="Song D."/>
            <person name="Yang G.P."/>
            <person name="Todd J.D."/>
            <person name="Zhang X.H."/>
        </authorList>
    </citation>
    <scope>NUCLEOTIDE SEQUENCE [LARGE SCALE GENOMIC DNA]</scope>
    <source>
        <strain evidence="2 3">ZYFD042</strain>
    </source>
</reference>
<feature type="transmembrane region" description="Helical" evidence="1">
    <location>
        <begin position="326"/>
        <end position="342"/>
    </location>
</feature>
<feature type="transmembrane region" description="Helical" evidence="1">
    <location>
        <begin position="399"/>
        <end position="427"/>
    </location>
</feature>
<feature type="transmembrane region" description="Helical" evidence="1">
    <location>
        <begin position="229"/>
        <end position="251"/>
    </location>
</feature>
<keyword evidence="1" id="KW-0812">Transmembrane</keyword>
<protein>
    <recommendedName>
        <fullName evidence="4">ABC-2 type transport system permease protein</fullName>
    </recommendedName>
</protein>
<comment type="caution">
    <text evidence="2">The sequence shown here is derived from an EMBL/GenBank/DDBJ whole genome shotgun (WGS) entry which is preliminary data.</text>
</comment>
<dbReference type="Proteomes" id="UP000285970">
    <property type="component" value="Unassembled WGS sequence"/>
</dbReference>
<feature type="transmembrane region" description="Helical" evidence="1">
    <location>
        <begin position="448"/>
        <end position="470"/>
    </location>
</feature>
<evidence type="ECO:0008006" key="4">
    <source>
        <dbReference type="Google" id="ProtNLM"/>
    </source>
</evidence>
<evidence type="ECO:0000313" key="2">
    <source>
        <dbReference type="EMBL" id="RWR20369.1"/>
    </source>
</evidence>
<feature type="transmembrane region" description="Helical" evidence="1">
    <location>
        <begin position="299"/>
        <end position="320"/>
    </location>
</feature>
<evidence type="ECO:0000256" key="1">
    <source>
        <dbReference type="SAM" id="Phobius"/>
    </source>
</evidence>
<keyword evidence="1" id="KW-1133">Transmembrane helix</keyword>
<feature type="transmembrane region" description="Helical" evidence="1">
    <location>
        <begin position="482"/>
        <end position="504"/>
    </location>
</feature>